<dbReference type="Gene3D" id="1.25.40.20">
    <property type="entry name" value="Ankyrin repeat-containing domain"/>
    <property type="match status" value="2"/>
</dbReference>
<dbReference type="SUPFAM" id="SSF48403">
    <property type="entry name" value="Ankyrin repeat"/>
    <property type="match status" value="1"/>
</dbReference>
<gene>
    <name evidence="3" type="ORF">NITFAB_0648</name>
</gene>
<dbReference type="InterPro" id="IPR050663">
    <property type="entry name" value="Ankyrin-SOCS_Box"/>
</dbReference>
<dbReference type="AlphaFoldDB" id="A0A2X0QSK1"/>
<dbReference type="PANTHER" id="PTHR24193">
    <property type="entry name" value="ANKYRIN REPEAT PROTEIN"/>
    <property type="match status" value="1"/>
</dbReference>
<dbReference type="PANTHER" id="PTHR24193:SF121">
    <property type="entry name" value="ADA2A-CONTAINING COMPLEX COMPONENT 3, ISOFORM D"/>
    <property type="match status" value="1"/>
</dbReference>
<evidence type="ECO:0000313" key="3">
    <source>
        <dbReference type="EMBL" id="SPS05059.1"/>
    </source>
</evidence>
<reference evidence="3" key="1">
    <citation type="submission" date="2018-05" db="EMBL/GenBank/DDBJ databases">
        <authorList>
            <person name="Lanie J.A."/>
            <person name="Ng W.-L."/>
            <person name="Kazmierczak K.M."/>
            <person name="Andrzejewski T.M."/>
            <person name="Davidsen T.M."/>
            <person name="Wayne K.J."/>
            <person name="Tettelin H."/>
            <person name="Glass J.I."/>
            <person name="Rusch D."/>
            <person name="Podicherti R."/>
            <person name="Tsui H.-C.T."/>
            <person name="Winkler M.E."/>
        </authorList>
    </citation>
    <scope>NUCLEOTIDE SEQUENCE</scope>
    <source>
        <strain evidence="3">KNB</strain>
    </source>
</reference>
<sequence length="245" mass="26828">MTILPKVVTKLADENNPLFGKAKTIILEEDEGAIAAKQAAAVIRTEDNNAFLAKQDNDALMEATWDNDLEKMESEIREGADVNIRDFLGKTPLHYVSSKEAARLLIDNGADLNILDNNNRTPLFEIDDPDIAIYLIECGASVNLRDKDSFTPLHIWVNHLKVAHRLLIAGANPNAQLARGGTLSRGGIYKKGNTALHCANNLNTAKILIEYGADPAIKNKYGLFAEETTTGEAQEYIKSISANNL</sequence>
<dbReference type="InterPro" id="IPR002110">
    <property type="entry name" value="Ankyrin_rpt"/>
</dbReference>
<dbReference type="SMART" id="SM00248">
    <property type="entry name" value="ANK"/>
    <property type="match status" value="5"/>
</dbReference>
<keyword evidence="2" id="KW-0040">ANK repeat</keyword>
<dbReference type="GO" id="GO:0000976">
    <property type="term" value="F:transcription cis-regulatory region binding"/>
    <property type="evidence" value="ECO:0007669"/>
    <property type="project" value="TreeGrafter"/>
</dbReference>
<evidence type="ECO:0000256" key="2">
    <source>
        <dbReference type="ARBA" id="ARBA00023043"/>
    </source>
</evidence>
<organism evidence="3">
    <name type="scientific">Candidatus Nitrotoga fabula</name>
    <dbReference type="NCBI Taxonomy" id="2182327"/>
    <lineage>
        <taxon>Bacteria</taxon>
        <taxon>Pseudomonadati</taxon>
        <taxon>Pseudomonadota</taxon>
        <taxon>Betaproteobacteria</taxon>
        <taxon>Nitrosomonadales</taxon>
        <taxon>Gallionellaceae</taxon>
        <taxon>Candidatus Nitrotoga</taxon>
    </lineage>
</organism>
<keyword evidence="1" id="KW-0677">Repeat</keyword>
<dbReference type="InterPro" id="IPR036770">
    <property type="entry name" value="Ankyrin_rpt-contain_sf"/>
</dbReference>
<evidence type="ECO:0000256" key="1">
    <source>
        <dbReference type="ARBA" id="ARBA00022737"/>
    </source>
</evidence>
<accession>A0A2X0QSK1</accession>
<dbReference type="EMBL" id="LS423452">
    <property type="protein sequence ID" value="SPS05059.1"/>
    <property type="molecule type" value="Genomic_DNA"/>
</dbReference>
<dbReference type="GO" id="GO:0045944">
    <property type="term" value="P:positive regulation of transcription by RNA polymerase II"/>
    <property type="evidence" value="ECO:0007669"/>
    <property type="project" value="TreeGrafter"/>
</dbReference>
<dbReference type="Pfam" id="PF12796">
    <property type="entry name" value="Ank_2"/>
    <property type="match status" value="2"/>
</dbReference>
<name>A0A2X0QSK1_9PROT</name>
<proteinExistence type="predicted"/>
<protein>
    <submittedName>
        <fullName evidence="3">Uncharacterized protein</fullName>
    </submittedName>
</protein>